<dbReference type="Proteomes" id="UP000235786">
    <property type="component" value="Unassembled WGS sequence"/>
</dbReference>
<evidence type="ECO:0000313" key="2">
    <source>
        <dbReference type="Proteomes" id="UP000235786"/>
    </source>
</evidence>
<accession>A0A2J6RXT9</accession>
<sequence>MRYDAQTCVLAVAPGLIDHPQHVSSRRNGAITDAGRYHRQRVGFRRCASAPAKAQRGGDGGDGGPMEMLSGRGISVTGSQTHTLIDSQTQCHGPRLTTLINDAADGGLSPAPVGMVQQMALEAGFWLLASGICPSVPSTRRPDELGGKNE</sequence>
<keyword evidence="2" id="KW-1185">Reference proteome</keyword>
<protein>
    <submittedName>
        <fullName evidence="1">Uncharacterized protein</fullName>
    </submittedName>
</protein>
<dbReference type="EMBL" id="KZ613942">
    <property type="protein sequence ID" value="PMD43334.1"/>
    <property type="molecule type" value="Genomic_DNA"/>
</dbReference>
<dbReference type="AlphaFoldDB" id="A0A2J6RXT9"/>
<organism evidence="1 2">
    <name type="scientific">Hyaloscypha variabilis (strain UAMH 11265 / GT02V1 / F)</name>
    <name type="common">Meliniomyces variabilis</name>
    <dbReference type="NCBI Taxonomy" id="1149755"/>
    <lineage>
        <taxon>Eukaryota</taxon>
        <taxon>Fungi</taxon>
        <taxon>Dikarya</taxon>
        <taxon>Ascomycota</taxon>
        <taxon>Pezizomycotina</taxon>
        <taxon>Leotiomycetes</taxon>
        <taxon>Helotiales</taxon>
        <taxon>Hyaloscyphaceae</taxon>
        <taxon>Hyaloscypha</taxon>
        <taxon>Hyaloscypha variabilis</taxon>
    </lineage>
</organism>
<name>A0A2J6RXT9_HYAVF</name>
<reference evidence="1 2" key="1">
    <citation type="submission" date="2016-04" db="EMBL/GenBank/DDBJ databases">
        <title>A degradative enzymes factory behind the ericoid mycorrhizal symbiosis.</title>
        <authorList>
            <consortium name="DOE Joint Genome Institute"/>
            <person name="Martino E."/>
            <person name="Morin E."/>
            <person name="Grelet G."/>
            <person name="Kuo A."/>
            <person name="Kohler A."/>
            <person name="Daghino S."/>
            <person name="Barry K."/>
            <person name="Choi C."/>
            <person name="Cichocki N."/>
            <person name="Clum A."/>
            <person name="Copeland A."/>
            <person name="Hainaut M."/>
            <person name="Haridas S."/>
            <person name="Labutti K."/>
            <person name="Lindquist E."/>
            <person name="Lipzen A."/>
            <person name="Khouja H.-R."/>
            <person name="Murat C."/>
            <person name="Ohm R."/>
            <person name="Olson A."/>
            <person name="Spatafora J."/>
            <person name="Veneault-Fourrey C."/>
            <person name="Henrissat B."/>
            <person name="Grigoriev I."/>
            <person name="Martin F."/>
            <person name="Perotto S."/>
        </authorList>
    </citation>
    <scope>NUCLEOTIDE SEQUENCE [LARGE SCALE GENOMIC DNA]</scope>
    <source>
        <strain evidence="1 2">F</strain>
    </source>
</reference>
<gene>
    <name evidence="1" type="ORF">L207DRAFT_580191</name>
</gene>
<evidence type="ECO:0000313" key="1">
    <source>
        <dbReference type="EMBL" id="PMD43334.1"/>
    </source>
</evidence>
<proteinExistence type="predicted"/>